<dbReference type="RefSeq" id="WP_115496659.1">
    <property type="nucleotide sequence ID" value="NZ_QRBE01000011.1"/>
</dbReference>
<evidence type="ECO:0000313" key="2">
    <source>
        <dbReference type="EMBL" id="RDS79652.1"/>
    </source>
</evidence>
<evidence type="ECO:0000313" key="3">
    <source>
        <dbReference type="Proteomes" id="UP000254258"/>
    </source>
</evidence>
<comment type="caution">
    <text evidence="2">The sequence shown here is derived from an EMBL/GenBank/DDBJ whole genome shotgun (WGS) entry which is preliminary data.</text>
</comment>
<evidence type="ECO:0000256" key="1">
    <source>
        <dbReference type="SAM" id="SignalP"/>
    </source>
</evidence>
<dbReference type="Proteomes" id="UP000254258">
    <property type="component" value="Unassembled WGS sequence"/>
</dbReference>
<dbReference type="AlphaFoldDB" id="A0A370WU55"/>
<proteinExistence type="predicted"/>
<name>A0A370WU55_9GAMM</name>
<gene>
    <name evidence="2" type="ORF">DWU98_16420</name>
</gene>
<accession>A0A370WU55</accession>
<organism evidence="2 3">
    <name type="scientific">Dyella monticola</name>
    <dbReference type="NCBI Taxonomy" id="1927958"/>
    <lineage>
        <taxon>Bacteria</taxon>
        <taxon>Pseudomonadati</taxon>
        <taxon>Pseudomonadota</taxon>
        <taxon>Gammaproteobacteria</taxon>
        <taxon>Lysobacterales</taxon>
        <taxon>Rhodanobacteraceae</taxon>
        <taxon>Dyella</taxon>
    </lineage>
</organism>
<keyword evidence="1" id="KW-0732">Signal</keyword>
<feature type="chain" id="PRO_5016752889" evidence="1">
    <location>
        <begin position="28"/>
        <end position="244"/>
    </location>
</feature>
<sequence length="244" mass="27386">MRRSLLVLCIFFECLVANVCLFSPVSAGDPQTLLTHDECVRLVRREFFNFPFSESSPMDASFIASCVQGKNFYNRSFYNCMFSAKYIDPLDCQYEARGIDRTKQSPGLAAREVTGDDAGYEAYVNGITKSVYQGQDPHSTVDPQLLKRYLTERDQVTKSLGEAPLGDDAVPSKVSASHIDSGGKTYWIVREDFTDLQLLKIIRESDAATETVFCARFGSPKRLRTDDGLCAFVINEHWNTVLPD</sequence>
<protein>
    <submittedName>
        <fullName evidence="2">Uncharacterized protein</fullName>
    </submittedName>
</protein>
<feature type="signal peptide" evidence="1">
    <location>
        <begin position="1"/>
        <end position="27"/>
    </location>
</feature>
<keyword evidence="3" id="KW-1185">Reference proteome</keyword>
<reference evidence="2 3" key="1">
    <citation type="submission" date="2018-07" db="EMBL/GenBank/DDBJ databases">
        <title>Dyella monticola sp. nov. and Dyella psychrodurans sp. nov. isolated from monsoon evergreen broad-leaved forest soil of Dinghu Mountain, China.</title>
        <authorList>
            <person name="Gao Z."/>
            <person name="Qiu L."/>
        </authorList>
    </citation>
    <scope>NUCLEOTIDE SEQUENCE [LARGE SCALE GENOMIC DNA]</scope>
    <source>
        <strain evidence="2 3">4G-K06</strain>
    </source>
</reference>
<dbReference type="EMBL" id="QRBE01000011">
    <property type="protein sequence ID" value="RDS79652.1"/>
    <property type="molecule type" value="Genomic_DNA"/>
</dbReference>